<dbReference type="eggNOG" id="ENOG50343VS">
    <property type="taxonomic scope" value="Bacteria"/>
</dbReference>
<proteinExistence type="predicted"/>
<feature type="compositionally biased region" description="Basic and acidic residues" evidence="1">
    <location>
        <begin position="1"/>
        <end position="13"/>
    </location>
</feature>
<gene>
    <name evidence="2" type="ORF">KALB_4954</name>
</gene>
<accession>W5WCN8</accession>
<evidence type="ECO:0000256" key="1">
    <source>
        <dbReference type="SAM" id="MobiDB-lite"/>
    </source>
</evidence>
<organism evidence="2 3">
    <name type="scientific">Kutzneria albida DSM 43870</name>
    <dbReference type="NCBI Taxonomy" id="1449976"/>
    <lineage>
        <taxon>Bacteria</taxon>
        <taxon>Bacillati</taxon>
        <taxon>Actinomycetota</taxon>
        <taxon>Actinomycetes</taxon>
        <taxon>Pseudonocardiales</taxon>
        <taxon>Pseudonocardiaceae</taxon>
        <taxon>Kutzneria</taxon>
    </lineage>
</organism>
<name>W5WCN8_9PSEU</name>
<dbReference type="HOGENOM" id="CLU_3099963_0_0_11"/>
<dbReference type="EMBL" id="CP007155">
    <property type="protein sequence ID" value="AHH98316.1"/>
    <property type="molecule type" value="Genomic_DNA"/>
</dbReference>
<dbReference type="AlphaFoldDB" id="W5WCN8"/>
<reference evidence="2 3" key="1">
    <citation type="journal article" date="2014" name="BMC Genomics">
        <title>Complete genome sequence of producer of the glycopeptide antibiotic Aculeximycin Kutzneria albida DSM 43870T, a representative of minor genus of Pseudonocardiaceae.</title>
        <authorList>
            <person name="Rebets Y."/>
            <person name="Tokovenko B."/>
            <person name="Lushchyk I."/>
            <person name="Ruckert C."/>
            <person name="Zaburannyi N."/>
            <person name="Bechthold A."/>
            <person name="Kalinowski J."/>
            <person name="Luzhetskyy A."/>
        </authorList>
    </citation>
    <scope>NUCLEOTIDE SEQUENCE [LARGE SCALE GENOMIC DNA]</scope>
    <source>
        <strain evidence="2">DSM 43870</strain>
    </source>
</reference>
<dbReference type="KEGG" id="kal:KALB_4954"/>
<protein>
    <recommendedName>
        <fullName evidence="4">HNH domain-containing protein</fullName>
    </recommendedName>
</protein>
<keyword evidence="3" id="KW-1185">Reference proteome</keyword>
<dbReference type="Proteomes" id="UP000019225">
    <property type="component" value="Chromosome"/>
</dbReference>
<feature type="region of interest" description="Disordered" evidence="1">
    <location>
        <begin position="1"/>
        <end position="27"/>
    </location>
</feature>
<evidence type="ECO:0000313" key="2">
    <source>
        <dbReference type="EMBL" id="AHH98316.1"/>
    </source>
</evidence>
<evidence type="ECO:0000313" key="3">
    <source>
        <dbReference type="Proteomes" id="UP000019225"/>
    </source>
</evidence>
<dbReference type="STRING" id="1449976.KALB_4954"/>
<sequence length="51" mass="5648">MVADHYPKSRRELVAAGADPNDPQHGRGLCVACHNAQTARLQPGHRFGRER</sequence>
<evidence type="ECO:0008006" key="4">
    <source>
        <dbReference type="Google" id="ProtNLM"/>
    </source>
</evidence>